<evidence type="ECO:0000256" key="1">
    <source>
        <dbReference type="SAM" id="MobiDB-lite"/>
    </source>
</evidence>
<sequence>MHGKIAQFFARPAAQQCRLHQDRRPCTEPGAHGRDVGDARRVGQCVFGNFPQRGRTVWRPEEDDVVGAEGETGGTPVQEGLTPVTMTL</sequence>
<comment type="caution">
    <text evidence="2">The sequence shown here is derived from an EMBL/GenBank/DDBJ whole genome shotgun (WGS) entry which is preliminary data.</text>
</comment>
<keyword evidence="3" id="KW-1185">Reference proteome</keyword>
<gene>
    <name evidence="2" type="ORF">MBOU_15610</name>
</gene>
<evidence type="ECO:0000313" key="2">
    <source>
        <dbReference type="EMBL" id="GFG89519.1"/>
    </source>
</evidence>
<organism evidence="2 3">
    <name type="scientific">Mycobacterium bourgelatii</name>
    <dbReference type="NCBI Taxonomy" id="1273442"/>
    <lineage>
        <taxon>Bacteria</taxon>
        <taxon>Bacillati</taxon>
        <taxon>Actinomycetota</taxon>
        <taxon>Actinomycetes</taxon>
        <taxon>Mycobacteriales</taxon>
        <taxon>Mycobacteriaceae</taxon>
        <taxon>Mycobacterium</taxon>
    </lineage>
</organism>
<evidence type="ECO:0000313" key="3">
    <source>
        <dbReference type="Proteomes" id="UP000465360"/>
    </source>
</evidence>
<proteinExistence type="predicted"/>
<dbReference type="EMBL" id="BLKZ01000001">
    <property type="protein sequence ID" value="GFG89519.1"/>
    <property type="molecule type" value="Genomic_DNA"/>
</dbReference>
<dbReference type="Proteomes" id="UP000465360">
    <property type="component" value="Unassembled WGS sequence"/>
</dbReference>
<dbReference type="AlphaFoldDB" id="A0A7I9YLK4"/>
<name>A0A7I9YLK4_MYCBU</name>
<accession>A0A7I9YLK4</accession>
<feature type="region of interest" description="Disordered" evidence="1">
    <location>
        <begin position="66"/>
        <end position="88"/>
    </location>
</feature>
<protein>
    <submittedName>
        <fullName evidence="2">Uncharacterized protein</fullName>
    </submittedName>
</protein>
<reference evidence="2 3" key="1">
    <citation type="journal article" date="2019" name="Emerg. Microbes Infect.">
        <title>Comprehensive subspecies identification of 175 nontuberculous mycobacteria species based on 7547 genomic profiles.</title>
        <authorList>
            <person name="Matsumoto Y."/>
            <person name="Kinjo T."/>
            <person name="Motooka D."/>
            <person name="Nabeya D."/>
            <person name="Jung N."/>
            <person name="Uechi K."/>
            <person name="Horii T."/>
            <person name="Iida T."/>
            <person name="Fujita J."/>
            <person name="Nakamura S."/>
        </authorList>
    </citation>
    <scope>NUCLEOTIDE SEQUENCE [LARGE SCALE GENOMIC DNA]</scope>
    <source>
        <strain evidence="2 3">JCM 30725</strain>
    </source>
</reference>